<sequence length="204" mass="22338">MPQSIFHRRRTSSSSSSSSSSSISPTITTSKPPSVLRYLLVILKAKPTPTAYASTSYQQDDSDDDDSLYHPMESKVPSLSVVPAAISSSSSLAIVSTKRPDRYRLPMWNALSFTNHAHELSTCLGLVPREIMCATPSWWFSICPLAREVPALHRRMWPGDPYATSFNGNPLSGAGGSNVVGSIICASWTCKQRSLWDDDMIIVL</sequence>
<protein>
    <submittedName>
        <fullName evidence="2">Uncharacterized protein</fullName>
    </submittedName>
</protein>
<evidence type="ECO:0000256" key="1">
    <source>
        <dbReference type="SAM" id="MobiDB-lite"/>
    </source>
</evidence>
<organism evidence="2 3">
    <name type="scientific">Aaosphaeria arxii CBS 175.79</name>
    <dbReference type="NCBI Taxonomy" id="1450172"/>
    <lineage>
        <taxon>Eukaryota</taxon>
        <taxon>Fungi</taxon>
        <taxon>Dikarya</taxon>
        <taxon>Ascomycota</taxon>
        <taxon>Pezizomycotina</taxon>
        <taxon>Dothideomycetes</taxon>
        <taxon>Pleosporomycetidae</taxon>
        <taxon>Pleosporales</taxon>
        <taxon>Pleosporales incertae sedis</taxon>
        <taxon>Aaosphaeria</taxon>
    </lineage>
</organism>
<accession>A0A6A5XU56</accession>
<dbReference type="AlphaFoldDB" id="A0A6A5XU56"/>
<feature type="region of interest" description="Disordered" evidence="1">
    <location>
        <begin position="1"/>
        <end position="30"/>
    </location>
</feature>
<evidence type="ECO:0000313" key="2">
    <source>
        <dbReference type="EMBL" id="KAF2016449.1"/>
    </source>
</evidence>
<reference evidence="2" key="1">
    <citation type="journal article" date="2020" name="Stud. Mycol.">
        <title>101 Dothideomycetes genomes: a test case for predicting lifestyles and emergence of pathogens.</title>
        <authorList>
            <person name="Haridas S."/>
            <person name="Albert R."/>
            <person name="Binder M."/>
            <person name="Bloem J."/>
            <person name="Labutti K."/>
            <person name="Salamov A."/>
            <person name="Andreopoulos B."/>
            <person name="Baker S."/>
            <person name="Barry K."/>
            <person name="Bills G."/>
            <person name="Bluhm B."/>
            <person name="Cannon C."/>
            <person name="Castanera R."/>
            <person name="Culley D."/>
            <person name="Daum C."/>
            <person name="Ezra D."/>
            <person name="Gonzalez J."/>
            <person name="Henrissat B."/>
            <person name="Kuo A."/>
            <person name="Liang C."/>
            <person name="Lipzen A."/>
            <person name="Lutzoni F."/>
            <person name="Magnuson J."/>
            <person name="Mondo S."/>
            <person name="Nolan M."/>
            <person name="Ohm R."/>
            <person name="Pangilinan J."/>
            <person name="Park H.-J."/>
            <person name="Ramirez L."/>
            <person name="Alfaro M."/>
            <person name="Sun H."/>
            <person name="Tritt A."/>
            <person name="Yoshinaga Y."/>
            <person name="Zwiers L.-H."/>
            <person name="Turgeon B."/>
            <person name="Goodwin S."/>
            <person name="Spatafora J."/>
            <person name="Crous P."/>
            <person name="Grigoriev I."/>
        </authorList>
    </citation>
    <scope>NUCLEOTIDE SEQUENCE</scope>
    <source>
        <strain evidence="2">CBS 175.79</strain>
    </source>
</reference>
<dbReference type="RefSeq" id="XP_033384788.1">
    <property type="nucleotide sequence ID" value="XM_033525928.1"/>
</dbReference>
<dbReference type="Proteomes" id="UP000799778">
    <property type="component" value="Unassembled WGS sequence"/>
</dbReference>
<dbReference type="EMBL" id="ML978069">
    <property type="protein sequence ID" value="KAF2016449.1"/>
    <property type="molecule type" value="Genomic_DNA"/>
</dbReference>
<name>A0A6A5XU56_9PLEO</name>
<feature type="compositionally biased region" description="Low complexity" evidence="1">
    <location>
        <begin position="12"/>
        <end position="30"/>
    </location>
</feature>
<evidence type="ECO:0000313" key="3">
    <source>
        <dbReference type="Proteomes" id="UP000799778"/>
    </source>
</evidence>
<feature type="compositionally biased region" description="Basic residues" evidence="1">
    <location>
        <begin position="1"/>
        <end position="11"/>
    </location>
</feature>
<proteinExistence type="predicted"/>
<keyword evidence="3" id="KW-1185">Reference proteome</keyword>
<gene>
    <name evidence="2" type="ORF">BU24DRAFT_409550</name>
</gene>
<dbReference type="GeneID" id="54283325"/>